<feature type="domain" description="DUF3772" evidence="11">
    <location>
        <begin position="129"/>
        <end position="189"/>
    </location>
</feature>
<feature type="transmembrane region" description="Helical" evidence="8">
    <location>
        <begin position="318"/>
        <end position="338"/>
    </location>
</feature>
<comment type="similarity">
    <text evidence="2">Belongs to the MscS (TC 1.A.23) family.</text>
</comment>
<dbReference type="InterPro" id="IPR052702">
    <property type="entry name" value="MscS-like_channel"/>
</dbReference>
<evidence type="ECO:0000313" key="13">
    <source>
        <dbReference type="EMBL" id="KMW57099.1"/>
    </source>
</evidence>
<keyword evidence="6 8" id="KW-0472">Membrane</keyword>
<dbReference type="Pfam" id="PF12607">
    <property type="entry name" value="DUF3772"/>
    <property type="match status" value="1"/>
</dbReference>
<dbReference type="RefSeq" id="WP_053101231.1">
    <property type="nucleotide sequence ID" value="NZ_LFTY01000002.1"/>
</dbReference>
<feature type="signal peptide" evidence="9">
    <location>
        <begin position="1"/>
        <end position="22"/>
    </location>
</feature>
<dbReference type="InterPro" id="IPR022249">
    <property type="entry name" value="DUF3772"/>
</dbReference>
<proteinExistence type="inferred from homology"/>
<accession>A0A0J9E5L0</accession>
<feature type="transmembrane region" description="Helical" evidence="8">
    <location>
        <begin position="393"/>
        <end position="414"/>
    </location>
</feature>
<feature type="chain" id="PRO_5005318401" evidence="9">
    <location>
        <begin position="23"/>
        <end position="801"/>
    </location>
</feature>
<dbReference type="PANTHER" id="PTHR30347:SF1">
    <property type="entry name" value="MECHANOSENSITIVE CHANNEL MSCK"/>
    <property type="match status" value="1"/>
</dbReference>
<dbReference type="Proteomes" id="UP000037178">
    <property type="component" value="Unassembled WGS sequence"/>
</dbReference>
<dbReference type="Gene3D" id="1.10.287.1260">
    <property type="match status" value="1"/>
</dbReference>
<organism evidence="13 14">
    <name type="scientific">Candidatus Rhodobacter oscarellae</name>
    <dbReference type="NCBI Taxonomy" id="1675527"/>
    <lineage>
        <taxon>Bacteria</taxon>
        <taxon>Pseudomonadati</taxon>
        <taxon>Pseudomonadota</taxon>
        <taxon>Alphaproteobacteria</taxon>
        <taxon>Rhodobacterales</taxon>
        <taxon>Rhodobacter group</taxon>
        <taxon>Rhodobacter</taxon>
    </lineage>
</organism>
<dbReference type="GO" id="GO:0008381">
    <property type="term" value="F:mechanosensitive monoatomic ion channel activity"/>
    <property type="evidence" value="ECO:0007669"/>
    <property type="project" value="UniProtKB-ARBA"/>
</dbReference>
<dbReference type="Gene3D" id="3.30.70.100">
    <property type="match status" value="1"/>
</dbReference>
<keyword evidence="4 8" id="KW-0812">Transmembrane</keyword>
<feature type="domain" description="Mechanosensitive ion channel MscS C-terminal" evidence="12">
    <location>
        <begin position="669"/>
        <end position="751"/>
    </location>
</feature>
<dbReference type="OrthoDB" id="9799209at2"/>
<dbReference type="InterPro" id="IPR006685">
    <property type="entry name" value="MscS_channel_2nd"/>
</dbReference>
<feature type="transmembrane region" description="Helical" evidence="8">
    <location>
        <begin position="420"/>
        <end position="438"/>
    </location>
</feature>
<dbReference type="PANTHER" id="PTHR30347">
    <property type="entry name" value="POTASSIUM CHANNEL RELATED"/>
    <property type="match status" value="1"/>
</dbReference>
<evidence type="ECO:0000256" key="8">
    <source>
        <dbReference type="SAM" id="Phobius"/>
    </source>
</evidence>
<evidence type="ECO:0000256" key="2">
    <source>
        <dbReference type="ARBA" id="ARBA00008017"/>
    </source>
</evidence>
<feature type="compositionally biased region" description="Acidic residues" evidence="7">
    <location>
        <begin position="784"/>
        <end position="801"/>
    </location>
</feature>
<sequence length="801" mass="86326">MRRLWHIAAVAVWVILASTVLAGVTLAQTTAEEIDYEAWATVAERAEGAIEAGRASNEAFESLRSEVVVWRERFLRGQDLNAERITTLSSQIEALGPAPGEGETEAQEIADRRAELAEQLAGAQAPAVSAEEAYSRADGLAREIDAIIRDRQADALVQLGPTPLNPANWTDAWEDIKRAFRVIYTEAADSWASPIRRDALQDALPRVLLFAVAALILLLRGGELVRRAQAATAEQIPARAARLARILWGMIEALAPILGIYLAVIALNATGLLGFRGVALANALPLFGLFLFVAYWLGNRLFTTARYISIAPDRAASLRRSATLLGLLYGLTAIIGALSQFDDFAPATLAVLYFPFGLLAGLSLIRLGRLLVHVTRTEPIDETAVFGGRWLGFAGRLTVLLAVAGMVLLAVGYLEAGLFLLLPTIGTLALIGLLFVLIDLTREVYELAVGDTEEGASAALIPTLLSLLIILASLPFFALVWGARVADLTELWARFREGFTIGDARISPQIFLTFVLVFVALYIATRIIQGALRTNVLPKTSMDPGGQTAVVSGVGYIGIFLAALIAITTAGIDLSSLALVAGALSVGIGFGLQNIVQNFVSGIILLIERPVAEGDWIEVGGHTGIVKKISVRSTLIETFDRVDVIVPNGDFIAGAVKNWTRTNNIGRIIVVVGVAYGNDTRRITQILEEIAAEHPLVTVDPEPGVDFLGFGADSLDFRIRAVLSDVNYSLSVKNEIHHRIAERFAEEGIEIPFAQRDLWLRNPETLRQVAAPPAEPRPGKMVEELDPDLIADGDTEAEGDT</sequence>
<dbReference type="InterPro" id="IPR011014">
    <property type="entry name" value="MscS_channel_TM-2"/>
</dbReference>
<dbReference type="Gene3D" id="2.30.30.60">
    <property type="match status" value="1"/>
</dbReference>
<evidence type="ECO:0000256" key="7">
    <source>
        <dbReference type="SAM" id="MobiDB-lite"/>
    </source>
</evidence>
<dbReference type="EMBL" id="LFTY01000002">
    <property type="protein sequence ID" value="KMW57099.1"/>
    <property type="molecule type" value="Genomic_DNA"/>
</dbReference>
<comment type="subcellular location">
    <subcellularLocation>
        <location evidence="1">Cell membrane</location>
        <topology evidence="1">Multi-pass membrane protein</topology>
    </subcellularLocation>
</comment>
<keyword evidence="14" id="KW-1185">Reference proteome</keyword>
<keyword evidence="3" id="KW-1003">Cell membrane</keyword>
<evidence type="ECO:0000259" key="10">
    <source>
        <dbReference type="Pfam" id="PF00924"/>
    </source>
</evidence>
<dbReference type="InterPro" id="IPR023408">
    <property type="entry name" value="MscS_beta-dom_sf"/>
</dbReference>
<evidence type="ECO:0000256" key="4">
    <source>
        <dbReference type="ARBA" id="ARBA00022692"/>
    </source>
</evidence>
<evidence type="ECO:0000256" key="9">
    <source>
        <dbReference type="SAM" id="SignalP"/>
    </source>
</evidence>
<dbReference type="SUPFAM" id="SSF82689">
    <property type="entry name" value="Mechanosensitive channel protein MscS (YggB), C-terminal domain"/>
    <property type="match status" value="1"/>
</dbReference>
<keyword evidence="5 8" id="KW-1133">Transmembrane helix</keyword>
<feature type="transmembrane region" description="Helical" evidence="8">
    <location>
        <begin position="459"/>
        <end position="486"/>
    </location>
</feature>
<dbReference type="PATRIC" id="fig|1675527.3.peg.2164"/>
<evidence type="ECO:0000256" key="5">
    <source>
        <dbReference type="ARBA" id="ARBA00022989"/>
    </source>
</evidence>
<gene>
    <name evidence="13" type="ORF">AIOL_002057</name>
</gene>
<dbReference type="STRING" id="1675527.AIOL_002057"/>
<feature type="transmembrane region" description="Helical" evidence="8">
    <location>
        <begin position="506"/>
        <end position="528"/>
    </location>
</feature>
<dbReference type="InterPro" id="IPR049278">
    <property type="entry name" value="MS_channel_C"/>
</dbReference>
<evidence type="ECO:0000259" key="11">
    <source>
        <dbReference type="Pfam" id="PF12607"/>
    </source>
</evidence>
<dbReference type="AlphaFoldDB" id="A0A0J9E5L0"/>
<evidence type="ECO:0000256" key="6">
    <source>
        <dbReference type="ARBA" id="ARBA00023136"/>
    </source>
</evidence>
<comment type="caution">
    <text evidence="13">The sequence shown here is derived from an EMBL/GenBank/DDBJ whole genome shotgun (WGS) entry which is preliminary data.</text>
</comment>
<dbReference type="Pfam" id="PF00924">
    <property type="entry name" value="MS_channel_2nd"/>
    <property type="match status" value="1"/>
</dbReference>
<feature type="transmembrane region" description="Helical" evidence="8">
    <location>
        <begin position="273"/>
        <end position="297"/>
    </location>
</feature>
<protein>
    <submittedName>
        <fullName evidence="13">Potassium efflux system KefA protein</fullName>
    </submittedName>
</protein>
<dbReference type="GO" id="GO:0005886">
    <property type="term" value="C:plasma membrane"/>
    <property type="evidence" value="ECO:0007669"/>
    <property type="project" value="UniProtKB-SubCell"/>
</dbReference>
<feature type="transmembrane region" description="Helical" evidence="8">
    <location>
        <begin position="203"/>
        <end position="222"/>
    </location>
</feature>
<evidence type="ECO:0000313" key="14">
    <source>
        <dbReference type="Proteomes" id="UP000037178"/>
    </source>
</evidence>
<evidence type="ECO:0000256" key="1">
    <source>
        <dbReference type="ARBA" id="ARBA00004651"/>
    </source>
</evidence>
<keyword evidence="9" id="KW-0732">Signal</keyword>
<feature type="transmembrane region" description="Helical" evidence="8">
    <location>
        <begin position="549"/>
        <end position="572"/>
    </location>
</feature>
<evidence type="ECO:0000256" key="3">
    <source>
        <dbReference type="ARBA" id="ARBA00022475"/>
    </source>
</evidence>
<dbReference type="Pfam" id="PF21082">
    <property type="entry name" value="MS_channel_3rd"/>
    <property type="match status" value="1"/>
</dbReference>
<dbReference type="InterPro" id="IPR006686">
    <property type="entry name" value="MscS_channel_CS"/>
</dbReference>
<dbReference type="SUPFAM" id="SSF82861">
    <property type="entry name" value="Mechanosensitive channel protein MscS (YggB), transmembrane region"/>
    <property type="match status" value="1"/>
</dbReference>
<feature type="domain" description="Mechanosensitive ion channel MscS" evidence="10">
    <location>
        <begin position="594"/>
        <end position="661"/>
    </location>
</feature>
<name>A0A0J9E5L0_9RHOB</name>
<feature type="region of interest" description="Disordered" evidence="7">
    <location>
        <begin position="769"/>
        <end position="801"/>
    </location>
</feature>
<feature type="transmembrane region" description="Helical" evidence="8">
    <location>
        <begin position="243"/>
        <end position="267"/>
    </location>
</feature>
<evidence type="ECO:0000259" key="12">
    <source>
        <dbReference type="Pfam" id="PF21082"/>
    </source>
</evidence>
<dbReference type="InterPro" id="IPR010920">
    <property type="entry name" value="LSM_dom_sf"/>
</dbReference>
<dbReference type="SUPFAM" id="SSF50182">
    <property type="entry name" value="Sm-like ribonucleoproteins"/>
    <property type="match status" value="1"/>
</dbReference>
<feature type="transmembrane region" description="Helical" evidence="8">
    <location>
        <begin position="350"/>
        <end position="372"/>
    </location>
</feature>
<dbReference type="PROSITE" id="PS01246">
    <property type="entry name" value="UPF0003"/>
    <property type="match status" value="1"/>
</dbReference>
<dbReference type="InterPro" id="IPR011066">
    <property type="entry name" value="MscS_channel_C_sf"/>
</dbReference>
<reference evidence="13 14" key="1">
    <citation type="submission" date="2015-06" db="EMBL/GenBank/DDBJ databases">
        <title>Draft genome sequence of an Alphaproteobacteria species associated to the Mediterranean sponge Oscarella lobularis.</title>
        <authorList>
            <person name="Jourda C."/>
            <person name="Santini S."/>
            <person name="Claverie J.-M."/>
        </authorList>
    </citation>
    <scope>NUCLEOTIDE SEQUENCE [LARGE SCALE GENOMIC DNA]</scope>
    <source>
        <strain evidence="13">IGS</strain>
    </source>
</reference>